<name>A0A8B8FZ22_9HEMI</name>
<dbReference type="InterPro" id="IPR005026">
    <property type="entry name" value="SAPAP"/>
</dbReference>
<dbReference type="CTD" id="36498"/>
<comment type="similarity">
    <text evidence="1">Belongs to the SAPAP family.</text>
</comment>
<organism evidence="3 4">
    <name type="scientific">Sipha flava</name>
    <name type="common">yellow sugarcane aphid</name>
    <dbReference type="NCBI Taxonomy" id="143950"/>
    <lineage>
        <taxon>Eukaryota</taxon>
        <taxon>Metazoa</taxon>
        <taxon>Ecdysozoa</taxon>
        <taxon>Arthropoda</taxon>
        <taxon>Hexapoda</taxon>
        <taxon>Insecta</taxon>
        <taxon>Pterygota</taxon>
        <taxon>Neoptera</taxon>
        <taxon>Paraneoptera</taxon>
        <taxon>Hemiptera</taxon>
        <taxon>Sternorrhyncha</taxon>
        <taxon>Aphidomorpha</taxon>
        <taxon>Aphidoidea</taxon>
        <taxon>Aphididae</taxon>
        <taxon>Sipha</taxon>
    </lineage>
</organism>
<evidence type="ECO:0000313" key="3">
    <source>
        <dbReference type="Proteomes" id="UP000694846"/>
    </source>
</evidence>
<dbReference type="Proteomes" id="UP000694846">
    <property type="component" value="Unplaced"/>
</dbReference>
<accession>A0A8B8FZ22</accession>
<evidence type="ECO:0000256" key="2">
    <source>
        <dbReference type="SAM" id="MobiDB-lite"/>
    </source>
</evidence>
<dbReference type="GeneID" id="112687516"/>
<proteinExistence type="inferred from homology"/>
<dbReference type="PANTHER" id="PTHR12353:SF1">
    <property type="entry name" value="DISKS LARGE-ASSOCIATED PROTEIN 5"/>
    <property type="match status" value="1"/>
</dbReference>
<dbReference type="GO" id="GO:0023052">
    <property type="term" value="P:signaling"/>
    <property type="evidence" value="ECO:0007669"/>
    <property type="project" value="InterPro"/>
</dbReference>
<reference evidence="4" key="1">
    <citation type="submission" date="2025-08" db="UniProtKB">
        <authorList>
            <consortium name="RefSeq"/>
        </authorList>
    </citation>
    <scope>IDENTIFICATION</scope>
    <source>
        <tissue evidence="4">Whole body</tissue>
    </source>
</reference>
<dbReference type="OrthoDB" id="10023951at2759"/>
<dbReference type="AlphaFoldDB" id="A0A8B8FZ22"/>
<feature type="region of interest" description="Disordered" evidence="2">
    <location>
        <begin position="520"/>
        <end position="546"/>
    </location>
</feature>
<evidence type="ECO:0000256" key="1">
    <source>
        <dbReference type="ARBA" id="ARBA00008839"/>
    </source>
</evidence>
<evidence type="ECO:0000313" key="4">
    <source>
        <dbReference type="RefSeq" id="XP_025416047.1"/>
    </source>
</evidence>
<keyword evidence="4" id="KW-0808">Transferase</keyword>
<sequence>MATKNKFRRLSKENRIPIGKKKENLDKIGKNEELDLVINATISKKKNVNTKKKSNESKPLKVINLNVTPTDTSLTKPNKKPRAILSTIKELEEKALKSMIINNTKPNTVNILINDTPIKDIENLEKSTEVIDNLQENIDIEDFNNTINEMKVQQTPDIVLSPYVCTTRGQKWKPSPRKPPKISELIVKYEEDNVADVYKKKLDVKTNDLQNKVKYWVELASENNDIPQSVKDEIDVVCGQTKLLTTDKFMQMRSLVEEFDSNSGSMPITTSDLDGFWDMLLLQVEKLEGQFNQLAILKENNWVPLEPIAKKVINKVSKINRRPMVKSKIGDFLKNQKSNFKNLTPNNKNVGSKNALKHSKFNEFKSSNNNCLISSTPSSSNEKTVRFTPVLLKTLELSFVARRSGMSPICLVEPHVSPLKPALKNGTNKKQEKGINSKNIHFESPKVISDGFITPENSNSENHNRIQDRVNTPHTIKTTSKGKDNKIYVESNVNSTKSSNIKNTKNNVKTNKMTTVVEKLSGTQESQQSIRRSSRLATKPSINYKI</sequence>
<dbReference type="Pfam" id="PF03359">
    <property type="entry name" value="GKAP"/>
    <property type="match status" value="1"/>
</dbReference>
<gene>
    <name evidence="4" type="primary">LOC112687516</name>
</gene>
<dbReference type="RefSeq" id="XP_025416047.1">
    <property type="nucleotide sequence ID" value="XM_025560262.1"/>
</dbReference>
<keyword evidence="3" id="KW-1185">Reference proteome</keyword>
<dbReference type="GO" id="GO:0016301">
    <property type="term" value="F:kinase activity"/>
    <property type="evidence" value="ECO:0007669"/>
    <property type="project" value="UniProtKB-KW"/>
</dbReference>
<protein>
    <submittedName>
        <fullName evidence="4">Guanylate kinase-associated protein mars</fullName>
    </submittedName>
</protein>
<keyword evidence="4" id="KW-0418">Kinase</keyword>
<dbReference type="PANTHER" id="PTHR12353">
    <property type="entry name" value="DISKS LARGE-ASSOCIATED PROTEIN DAP SAP90/PSD-95-ASSOCIATED PROTEIN"/>
    <property type="match status" value="1"/>
</dbReference>